<gene>
    <name evidence="2" type="ORF">OE88DRAFT_1668569</name>
</gene>
<dbReference type="OrthoDB" id="3228154at2759"/>
<protein>
    <submittedName>
        <fullName evidence="2">Uncharacterized protein</fullName>
    </submittedName>
</protein>
<sequence>MYGLSSRFVRTHDQPTTTSQLDVPKPRRRASWLIRALSRKSSPTVSVVTTNAACLTTSSNPLAAIAIPGLISQAPASSVPFPSAPIPVPSAKAAAAFVHYPLGKHQPFPPYTLDDLDDQGHDKGIPVCPSPNSPPWHIQLHQRRRSQSCLVQTYFHTENKEVAAPLPPLRTRKDQPRHRATSGSVPPGIVITKPVIQQPRPRKTSRKQADMHFLAAVYRSIKWSVESRTSEPKRLEVLEEQDKLFLVRLHDNLLLQGCLPSLLDLSSSPASTQLSLSELDAPSSPVLGLAPVALSPELLTAPQVVASLILRRRDRASVRPRSAPPATRVAKGSPLRECVSM</sequence>
<dbReference type="AlphaFoldDB" id="A0A5C3MKV8"/>
<dbReference type="Proteomes" id="UP000305948">
    <property type="component" value="Unassembled WGS sequence"/>
</dbReference>
<feature type="region of interest" description="Disordered" evidence="1">
    <location>
        <begin position="1"/>
        <end position="25"/>
    </location>
</feature>
<organism evidence="2 3">
    <name type="scientific">Heliocybe sulcata</name>
    <dbReference type="NCBI Taxonomy" id="5364"/>
    <lineage>
        <taxon>Eukaryota</taxon>
        <taxon>Fungi</taxon>
        <taxon>Dikarya</taxon>
        <taxon>Basidiomycota</taxon>
        <taxon>Agaricomycotina</taxon>
        <taxon>Agaricomycetes</taxon>
        <taxon>Gloeophyllales</taxon>
        <taxon>Gloeophyllaceae</taxon>
        <taxon>Heliocybe</taxon>
    </lineage>
</organism>
<dbReference type="EMBL" id="ML213535">
    <property type="protein sequence ID" value="TFK45934.1"/>
    <property type="molecule type" value="Genomic_DNA"/>
</dbReference>
<evidence type="ECO:0000313" key="3">
    <source>
        <dbReference type="Proteomes" id="UP000305948"/>
    </source>
</evidence>
<proteinExistence type="predicted"/>
<reference evidence="2 3" key="1">
    <citation type="journal article" date="2019" name="Nat. Ecol. Evol.">
        <title>Megaphylogeny resolves global patterns of mushroom evolution.</title>
        <authorList>
            <person name="Varga T."/>
            <person name="Krizsan K."/>
            <person name="Foldi C."/>
            <person name="Dima B."/>
            <person name="Sanchez-Garcia M."/>
            <person name="Sanchez-Ramirez S."/>
            <person name="Szollosi G.J."/>
            <person name="Szarkandi J.G."/>
            <person name="Papp V."/>
            <person name="Albert L."/>
            <person name="Andreopoulos W."/>
            <person name="Angelini C."/>
            <person name="Antonin V."/>
            <person name="Barry K.W."/>
            <person name="Bougher N.L."/>
            <person name="Buchanan P."/>
            <person name="Buyck B."/>
            <person name="Bense V."/>
            <person name="Catcheside P."/>
            <person name="Chovatia M."/>
            <person name="Cooper J."/>
            <person name="Damon W."/>
            <person name="Desjardin D."/>
            <person name="Finy P."/>
            <person name="Geml J."/>
            <person name="Haridas S."/>
            <person name="Hughes K."/>
            <person name="Justo A."/>
            <person name="Karasinski D."/>
            <person name="Kautmanova I."/>
            <person name="Kiss B."/>
            <person name="Kocsube S."/>
            <person name="Kotiranta H."/>
            <person name="LaButti K.M."/>
            <person name="Lechner B.E."/>
            <person name="Liimatainen K."/>
            <person name="Lipzen A."/>
            <person name="Lukacs Z."/>
            <person name="Mihaltcheva S."/>
            <person name="Morgado L.N."/>
            <person name="Niskanen T."/>
            <person name="Noordeloos M.E."/>
            <person name="Ohm R.A."/>
            <person name="Ortiz-Santana B."/>
            <person name="Ovrebo C."/>
            <person name="Racz N."/>
            <person name="Riley R."/>
            <person name="Savchenko A."/>
            <person name="Shiryaev A."/>
            <person name="Soop K."/>
            <person name="Spirin V."/>
            <person name="Szebenyi C."/>
            <person name="Tomsovsky M."/>
            <person name="Tulloss R.E."/>
            <person name="Uehling J."/>
            <person name="Grigoriev I.V."/>
            <person name="Vagvolgyi C."/>
            <person name="Papp T."/>
            <person name="Martin F.M."/>
            <person name="Miettinen O."/>
            <person name="Hibbett D.S."/>
            <person name="Nagy L.G."/>
        </authorList>
    </citation>
    <scope>NUCLEOTIDE SEQUENCE [LARGE SCALE GENOMIC DNA]</scope>
    <source>
        <strain evidence="2 3">OMC1185</strain>
    </source>
</reference>
<name>A0A5C3MKV8_9AGAM</name>
<accession>A0A5C3MKV8</accession>
<evidence type="ECO:0000313" key="2">
    <source>
        <dbReference type="EMBL" id="TFK45934.1"/>
    </source>
</evidence>
<keyword evidence="3" id="KW-1185">Reference proteome</keyword>
<evidence type="ECO:0000256" key="1">
    <source>
        <dbReference type="SAM" id="MobiDB-lite"/>
    </source>
</evidence>
<feature type="region of interest" description="Disordered" evidence="1">
    <location>
        <begin position="165"/>
        <end position="189"/>
    </location>
</feature>